<evidence type="ECO:0000313" key="2">
    <source>
        <dbReference type="Proteomes" id="UP000024376"/>
    </source>
</evidence>
<dbReference type="HOGENOM" id="CLU_2943480_0_0_1"/>
<evidence type="ECO:0000313" key="1">
    <source>
        <dbReference type="EMBL" id="ETS05200.1"/>
    </source>
</evidence>
<protein>
    <submittedName>
        <fullName evidence="1">Uncharacterized protein</fullName>
    </submittedName>
</protein>
<dbReference type="AlphaFoldDB" id="A0A024SI61"/>
<reference evidence="2" key="1">
    <citation type="journal article" date="2013" name="Ind. Biotechnol.">
        <title>Comparative genomics analysis of Trichoderma reesei strains.</title>
        <authorList>
            <person name="Koike H."/>
            <person name="Aerts A."/>
            <person name="LaButti K."/>
            <person name="Grigoriev I.V."/>
            <person name="Baker S.E."/>
        </authorList>
    </citation>
    <scope>NUCLEOTIDE SEQUENCE [LARGE SCALE GENOMIC DNA]</scope>
    <source>
        <strain evidence="2">ATCC 56765 / BCRC 32924 / NRRL 11460 / Rut C-30</strain>
    </source>
</reference>
<accession>A0A024SI61</accession>
<name>A0A024SI61_HYPJR</name>
<proteinExistence type="predicted"/>
<sequence length="60" mass="6976">MAVHLSSDFNVYICDTGGMVLVSQKKQQHKKNGIYRTRGYDLYCVKGPVVRYEHNDRAVW</sequence>
<dbReference type="EMBL" id="KI911140">
    <property type="protein sequence ID" value="ETS05200.1"/>
    <property type="molecule type" value="Genomic_DNA"/>
</dbReference>
<dbReference type="KEGG" id="trr:M419DRAFT_126756"/>
<gene>
    <name evidence="1" type="ORF">M419DRAFT_126756</name>
</gene>
<organism evidence="1 2">
    <name type="scientific">Hypocrea jecorina (strain ATCC 56765 / BCRC 32924 / NRRL 11460 / Rut C-30)</name>
    <name type="common">Trichoderma reesei</name>
    <dbReference type="NCBI Taxonomy" id="1344414"/>
    <lineage>
        <taxon>Eukaryota</taxon>
        <taxon>Fungi</taxon>
        <taxon>Dikarya</taxon>
        <taxon>Ascomycota</taxon>
        <taxon>Pezizomycotina</taxon>
        <taxon>Sordariomycetes</taxon>
        <taxon>Hypocreomycetidae</taxon>
        <taxon>Hypocreales</taxon>
        <taxon>Hypocreaceae</taxon>
        <taxon>Trichoderma</taxon>
    </lineage>
</organism>
<dbReference type="Proteomes" id="UP000024376">
    <property type="component" value="Unassembled WGS sequence"/>
</dbReference>